<accession>L0IME6</accession>
<keyword evidence="2" id="KW-0813">Transport</keyword>
<evidence type="ECO:0000256" key="4">
    <source>
        <dbReference type="ARBA" id="ARBA00022840"/>
    </source>
</evidence>
<name>L0IME6_THETR</name>
<dbReference type="EMBL" id="CP003066">
    <property type="protein sequence ID" value="AGB19929.1"/>
    <property type="molecule type" value="Genomic_DNA"/>
</dbReference>
<gene>
    <name evidence="6" type="ORF">Thethe_02359</name>
</gene>
<evidence type="ECO:0000259" key="5">
    <source>
        <dbReference type="PROSITE" id="PS50893"/>
    </source>
</evidence>
<dbReference type="GO" id="GO:0016887">
    <property type="term" value="F:ATP hydrolysis activity"/>
    <property type="evidence" value="ECO:0007669"/>
    <property type="project" value="InterPro"/>
</dbReference>
<sequence length="216" mass="24371">MDEIVIKVSNLSKRFKDKVIFENVNFELTKGKIYGFTGYNGCGKSALFKILSGLMSSTDGDVFIHNKKLGKDIDFPPDLGVIIESPGFLDDYSGYYNLKYLASIRNIIGEKEIKDVLKLVGLENDSNKKVKKYSLGMRQRLAIAQAIMENPKILILDEPFNGLDKNGVINIRNLLFNLKKNGTTILIASHISEDIRLLCDEVFEFDNSTLVKIIKR</sequence>
<dbReference type="PANTHER" id="PTHR43335:SF4">
    <property type="entry name" value="ABC TRANSPORTER, ATP-BINDING PROTEIN"/>
    <property type="match status" value="1"/>
</dbReference>
<reference evidence="6 7" key="1">
    <citation type="submission" date="2012-03" db="EMBL/GenBank/DDBJ databases">
        <title>Complete sequence of chromosome of Thermoanaerobacterium thermosaccharolyticum M0795.</title>
        <authorList>
            <consortium name="US DOE Joint Genome Institute"/>
            <person name="Lucas S."/>
            <person name="Han J."/>
            <person name="Lapidus A."/>
            <person name="Cheng J.-F."/>
            <person name="Goodwin L."/>
            <person name="Pitluck S."/>
            <person name="Peters L."/>
            <person name="Teshima H."/>
            <person name="Detter J.C."/>
            <person name="Han C."/>
            <person name="Tapia R."/>
            <person name="Land M."/>
            <person name="Hauser L."/>
            <person name="Kyrpides N."/>
            <person name="Ivanova N."/>
            <person name="Pagani I."/>
            <person name="Feinberg L."/>
            <person name="Folden J."/>
            <person name="Hogsett D."/>
            <person name="Shaw J."/>
            <person name="Woyke T."/>
        </authorList>
    </citation>
    <scope>NUCLEOTIDE SEQUENCE [LARGE SCALE GENOMIC DNA]</scope>
    <source>
        <strain evidence="6 7">M0795</strain>
    </source>
</reference>
<dbReference type="PANTHER" id="PTHR43335">
    <property type="entry name" value="ABC TRANSPORTER, ATP-BINDING PROTEIN"/>
    <property type="match status" value="1"/>
</dbReference>
<evidence type="ECO:0000256" key="2">
    <source>
        <dbReference type="ARBA" id="ARBA00022448"/>
    </source>
</evidence>
<dbReference type="InterPro" id="IPR003593">
    <property type="entry name" value="AAA+_ATPase"/>
</dbReference>
<dbReference type="InterPro" id="IPR003439">
    <property type="entry name" value="ABC_transporter-like_ATP-bd"/>
</dbReference>
<keyword evidence="4" id="KW-0067">ATP-binding</keyword>
<evidence type="ECO:0000256" key="1">
    <source>
        <dbReference type="ARBA" id="ARBA00005417"/>
    </source>
</evidence>
<dbReference type="KEGG" id="tto:Thethe_02359"/>
<dbReference type="AlphaFoldDB" id="L0IME6"/>
<dbReference type="InterPro" id="IPR027417">
    <property type="entry name" value="P-loop_NTPase"/>
</dbReference>
<dbReference type="Pfam" id="PF00005">
    <property type="entry name" value="ABC_tran"/>
    <property type="match status" value="1"/>
</dbReference>
<dbReference type="RefSeq" id="WP_015312383.1">
    <property type="nucleotide sequence ID" value="NC_019970.1"/>
</dbReference>
<keyword evidence="3" id="KW-0547">Nucleotide-binding</keyword>
<evidence type="ECO:0000313" key="6">
    <source>
        <dbReference type="EMBL" id="AGB19929.1"/>
    </source>
</evidence>
<evidence type="ECO:0000313" key="7">
    <source>
        <dbReference type="Proteomes" id="UP000010845"/>
    </source>
</evidence>
<dbReference type="HOGENOM" id="CLU_000604_1_2_9"/>
<dbReference type="PROSITE" id="PS50893">
    <property type="entry name" value="ABC_TRANSPORTER_2"/>
    <property type="match status" value="1"/>
</dbReference>
<proteinExistence type="inferred from homology"/>
<dbReference type="Gene3D" id="3.40.50.300">
    <property type="entry name" value="P-loop containing nucleotide triphosphate hydrolases"/>
    <property type="match status" value="1"/>
</dbReference>
<protein>
    <submittedName>
        <fullName evidence="6">ABC-type multidrug transport system, ATPase component</fullName>
    </submittedName>
</protein>
<dbReference type="GO" id="GO:0005524">
    <property type="term" value="F:ATP binding"/>
    <property type="evidence" value="ECO:0007669"/>
    <property type="project" value="UniProtKB-KW"/>
</dbReference>
<organism evidence="6 7">
    <name type="scientific">Thermoanaerobacterium thermosaccharolyticum M0795</name>
    <dbReference type="NCBI Taxonomy" id="698948"/>
    <lineage>
        <taxon>Bacteria</taxon>
        <taxon>Bacillati</taxon>
        <taxon>Bacillota</taxon>
        <taxon>Clostridia</taxon>
        <taxon>Thermoanaerobacterales</taxon>
        <taxon>Thermoanaerobacteraceae</taxon>
        <taxon>Thermoanaerobacterium</taxon>
    </lineage>
</organism>
<dbReference type="SMART" id="SM00382">
    <property type="entry name" value="AAA"/>
    <property type="match status" value="1"/>
</dbReference>
<evidence type="ECO:0000256" key="3">
    <source>
        <dbReference type="ARBA" id="ARBA00022741"/>
    </source>
</evidence>
<comment type="similarity">
    <text evidence="1">Belongs to the ABC transporter superfamily.</text>
</comment>
<dbReference type="PROSITE" id="PS00211">
    <property type="entry name" value="ABC_TRANSPORTER_1"/>
    <property type="match status" value="1"/>
</dbReference>
<dbReference type="Proteomes" id="UP000010845">
    <property type="component" value="Chromosome"/>
</dbReference>
<feature type="domain" description="ABC transporter" evidence="5">
    <location>
        <begin position="6"/>
        <end position="213"/>
    </location>
</feature>
<dbReference type="SUPFAM" id="SSF52540">
    <property type="entry name" value="P-loop containing nucleoside triphosphate hydrolases"/>
    <property type="match status" value="1"/>
</dbReference>
<dbReference type="PATRIC" id="fig|698948.3.peg.2342"/>
<dbReference type="InterPro" id="IPR017871">
    <property type="entry name" value="ABC_transporter-like_CS"/>
</dbReference>